<dbReference type="InterPro" id="IPR050164">
    <property type="entry name" value="Peptidase_C19"/>
</dbReference>
<feature type="region of interest" description="Disordered" evidence="8">
    <location>
        <begin position="558"/>
        <end position="602"/>
    </location>
</feature>
<evidence type="ECO:0000256" key="7">
    <source>
        <dbReference type="ARBA" id="ARBA00022807"/>
    </source>
</evidence>
<dbReference type="PANTHER" id="PTHR24006">
    <property type="entry name" value="UBIQUITIN CARBOXYL-TERMINAL HYDROLASE"/>
    <property type="match status" value="1"/>
</dbReference>
<feature type="compositionally biased region" description="Basic and acidic residues" evidence="8">
    <location>
        <begin position="579"/>
        <end position="593"/>
    </location>
</feature>
<evidence type="ECO:0000259" key="9">
    <source>
        <dbReference type="PROSITE" id="PS50235"/>
    </source>
</evidence>
<reference evidence="10" key="1">
    <citation type="submission" date="2022-10" db="EMBL/GenBank/DDBJ databases">
        <title>Adaptive evolution leads to modifications in subtelomeric GC content in a zoonotic Cryptosporidium species.</title>
        <authorList>
            <person name="Li J."/>
            <person name="Feng Y."/>
            <person name="Xiao L."/>
        </authorList>
    </citation>
    <scope>NUCLEOTIDE SEQUENCE</scope>
    <source>
        <strain evidence="10">25894</strain>
    </source>
</reference>
<comment type="similarity">
    <text evidence="2">Belongs to the peptidase C19 family.</text>
</comment>
<comment type="caution">
    <text evidence="10">The sequence shown here is derived from an EMBL/GenBank/DDBJ whole genome shotgun (WGS) entry which is preliminary data.</text>
</comment>
<dbReference type="Proteomes" id="UP001071777">
    <property type="component" value="Unassembled WGS sequence"/>
</dbReference>
<dbReference type="PANTHER" id="PTHR24006:SF722">
    <property type="entry name" value="UBIQUITIN CARBOXYL-TERMINAL HYDROLASE 48"/>
    <property type="match status" value="1"/>
</dbReference>
<keyword evidence="4" id="KW-0645">Protease</keyword>
<feature type="region of interest" description="Disordered" evidence="8">
    <location>
        <begin position="616"/>
        <end position="660"/>
    </location>
</feature>
<comment type="catalytic activity">
    <reaction evidence="1">
        <text>Thiol-dependent hydrolysis of ester, thioester, amide, peptide and isopeptide bonds formed by the C-terminal Gly of ubiquitin (a 76-residue protein attached to proteins as an intracellular targeting signal).</text>
        <dbReference type="EC" id="3.4.19.12"/>
    </reaction>
</comment>
<evidence type="ECO:0000256" key="5">
    <source>
        <dbReference type="ARBA" id="ARBA00022786"/>
    </source>
</evidence>
<feature type="region of interest" description="Disordered" evidence="8">
    <location>
        <begin position="363"/>
        <end position="397"/>
    </location>
</feature>
<dbReference type="EMBL" id="JAPCXB010000015">
    <property type="protein sequence ID" value="KAJ1614855.1"/>
    <property type="molecule type" value="Genomic_DNA"/>
</dbReference>
<dbReference type="PROSITE" id="PS50235">
    <property type="entry name" value="USP_3"/>
    <property type="match status" value="1"/>
</dbReference>
<organism evidence="10 11">
    <name type="scientific">Cryptosporidium canis</name>
    <dbReference type="NCBI Taxonomy" id="195482"/>
    <lineage>
        <taxon>Eukaryota</taxon>
        <taxon>Sar</taxon>
        <taxon>Alveolata</taxon>
        <taxon>Apicomplexa</taxon>
        <taxon>Conoidasida</taxon>
        <taxon>Coccidia</taxon>
        <taxon>Eucoccidiorida</taxon>
        <taxon>Eimeriorina</taxon>
        <taxon>Cryptosporidiidae</taxon>
        <taxon>Cryptosporidium</taxon>
    </lineage>
</organism>
<feature type="region of interest" description="Disordered" evidence="8">
    <location>
        <begin position="841"/>
        <end position="861"/>
    </location>
</feature>
<dbReference type="EC" id="3.4.19.12" evidence="3"/>
<dbReference type="GO" id="GO:0016787">
    <property type="term" value="F:hydrolase activity"/>
    <property type="evidence" value="ECO:0007669"/>
    <property type="project" value="UniProtKB-KW"/>
</dbReference>
<proteinExistence type="inferred from homology"/>
<evidence type="ECO:0000256" key="8">
    <source>
        <dbReference type="SAM" id="MobiDB-lite"/>
    </source>
</evidence>
<feature type="compositionally biased region" description="Low complexity" evidence="8">
    <location>
        <begin position="616"/>
        <end position="650"/>
    </location>
</feature>
<feature type="region of interest" description="Disordered" evidence="8">
    <location>
        <begin position="962"/>
        <end position="991"/>
    </location>
</feature>
<dbReference type="SUPFAM" id="SSF54001">
    <property type="entry name" value="Cysteine proteinases"/>
    <property type="match status" value="1"/>
</dbReference>
<evidence type="ECO:0000256" key="4">
    <source>
        <dbReference type="ARBA" id="ARBA00022670"/>
    </source>
</evidence>
<keyword evidence="7" id="KW-0788">Thiol protease</keyword>
<dbReference type="Pfam" id="PF00443">
    <property type="entry name" value="UCH"/>
    <property type="match status" value="1"/>
</dbReference>
<gene>
    <name evidence="10" type="ORF">OJ252_449</name>
</gene>
<dbReference type="InterPro" id="IPR001394">
    <property type="entry name" value="Peptidase_C19_UCH"/>
</dbReference>
<keyword evidence="6 10" id="KW-0378">Hydrolase</keyword>
<keyword evidence="11" id="KW-1185">Reference proteome</keyword>
<evidence type="ECO:0000256" key="1">
    <source>
        <dbReference type="ARBA" id="ARBA00000707"/>
    </source>
</evidence>
<feature type="compositionally biased region" description="Low complexity" evidence="8">
    <location>
        <begin position="189"/>
        <end position="199"/>
    </location>
</feature>
<feature type="region of interest" description="Disordered" evidence="8">
    <location>
        <begin position="684"/>
        <end position="704"/>
    </location>
</feature>
<evidence type="ECO:0000256" key="2">
    <source>
        <dbReference type="ARBA" id="ARBA00009085"/>
    </source>
</evidence>
<name>A0ABQ8PAU0_9CRYT</name>
<sequence length="1503" mass="166470">MRQELSEGESQSGHRDGSLSALESFSVERREQEFQTDVSLQSLYIYNLYNPQLVLLDCNVQLNPFGCYMISENAPRSTKGIWRKNILKDWFGLEGEGKSTHGLDSNILRALTSSGDLRSSGGVSACQDRGCGERPQKYVYSGIKNLGATCYMGSYLQYLFMNLDFRSTFLSVDCGQTPGLKSIGGGQGSSNASRAGGSRPVEGESSLSSMIVPSVGVDVKTGPDSSEEGAATGCSPSSSTFEVILELQKIFRQMDTGRISVVNPIAFAKTLGISTENQEDATEFAVLLLSLLEAKLQILSKLSSKATDSSLVDASKFIPDLFRGTLGYTIECVSCRNRTSIEDHFYELRLQLLINRVDEREESEETCGVSGPEDEKMRQKSRDKDFGQRKAVSGHSSSSTLRLEEAFDNFFKQELLTDENQYMCEKCQCKTDAVKRCLIDRLPPYLHVCLQRYCYDSVSMARKKVSVPVDFPYTLNLREYYSGDTRSDGDNGSEKPPSDQFYEYEFIGILEHQGQSAMSGHYTASLKDFQYLSEDELSAGGHLIKSGGLESSVGEEAVVVKKKRGRKPNSQKRLVAKPENPKGEDSKRSKAESEAAPAPPSLDLINKYRIAQLLIQQQQKQQPAAPTAPSPSQLQPPQIQLQQPQLQQPQLQPPQLQPPRLQHQNFVCGGTQGVGVDGVSAVVGSSDRSPMERSDNLSETPLMHSSNTPITPIMALGQASPVPLTPLGGTPLGILSTMAQLNPGISPLNALACLGSPLFQQQLQLQSLYNLGYFNKQAGGQTQVVPEARAVSSDVNINNEGGCVVSRETCKGGFGAGSIDEGSDDSTLVKSSQGSTAVITPSILQESMNASPTPNMGGYGSDQSGSILSQYIQYLQFMQGQQILEANRSLILGSLLGPGSQQGSQVQTQLLNLIQAQKQQELTKIQQPLVGDISGSILGSLGREEPARQLPLINFQSSQEKGLKGGAAPASLSSKPKHPSQKLLHSSPTENPATLTKRRWKWVHFDDTEVQEWTPKFSPCSSSNTDRMVTRTGYMLIYKRKDWAPRTHAFNSENVKTCINVDAGMRPGGGQSFQEYEKSLLLKKLSVLNLRKQNVTYLKNVILRPSIDRWRDEWSKRLEASRDDDSELVKSYLFGGFLAIPNEWWMGYVHGDDLEQILCQDSGELIKFWSYENLYCRHLGSCDEGVAGGKFLDPFLFWEGKVKLFPPELLDALVECISKENSLLGEYYSLQRGRERRGLVKQEQSGPVQALGEGGKAGISCLYLSTSMCNHCVESLYGILDISLRQSKVIYEMMRTNISNEREVCLTSTRMFNSLIAKFDLKHKNSSQIFLRESDKLKDGSLGVSAKSEVSTLDLDYNWRSVFTDIKRDIQRSEHTNEQILSHLQTAPESQDLSQSQSHEGGSCKSVNRVQDWSKDIALGSAKCPHGSYIRSKVSGKTVILVPLRLMEEFMRLEEQRSKMIASFVIYNLVRKDRDMVIANMYKSYLRYKCSNKLLPCRHCNTI</sequence>
<feature type="region of interest" description="Disordered" evidence="8">
    <location>
        <begin position="1387"/>
        <end position="1406"/>
    </location>
</feature>
<feature type="compositionally biased region" description="Basic residues" evidence="8">
    <location>
        <begin position="560"/>
        <end position="570"/>
    </location>
</feature>
<dbReference type="InterPro" id="IPR028889">
    <property type="entry name" value="USP"/>
</dbReference>
<feature type="region of interest" description="Disordered" evidence="8">
    <location>
        <begin position="181"/>
        <end position="206"/>
    </location>
</feature>
<accession>A0ABQ8PAU0</accession>
<feature type="compositionally biased region" description="Polar residues" evidence="8">
    <location>
        <begin position="841"/>
        <end position="854"/>
    </location>
</feature>
<evidence type="ECO:0000256" key="6">
    <source>
        <dbReference type="ARBA" id="ARBA00022801"/>
    </source>
</evidence>
<dbReference type="InterPro" id="IPR038765">
    <property type="entry name" value="Papain-like_cys_pep_sf"/>
</dbReference>
<dbReference type="Gene3D" id="3.90.70.10">
    <property type="entry name" value="Cysteine proteinases"/>
    <property type="match status" value="1"/>
</dbReference>
<evidence type="ECO:0000313" key="10">
    <source>
        <dbReference type="EMBL" id="KAJ1614855.1"/>
    </source>
</evidence>
<keyword evidence="5" id="KW-0833">Ubl conjugation pathway</keyword>
<evidence type="ECO:0000313" key="11">
    <source>
        <dbReference type="Proteomes" id="UP001071777"/>
    </source>
</evidence>
<evidence type="ECO:0000256" key="3">
    <source>
        <dbReference type="ARBA" id="ARBA00012759"/>
    </source>
</evidence>
<feature type="domain" description="USP" evidence="9">
    <location>
        <begin position="141"/>
        <end position="564"/>
    </location>
</feature>
<feature type="compositionally biased region" description="Basic and acidic residues" evidence="8">
    <location>
        <begin position="373"/>
        <end position="388"/>
    </location>
</feature>
<protein>
    <recommendedName>
        <fullName evidence="3">ubiquitinyl hydrolase 1</fullName>
        <ecNumber evidence="3">3.4.19.12</ecNumber>
    </recommendedName>
</protein>